<dbReference type="Proteomes" id="UP000035996">
    <property type="component" value="Unassembled WGS sequence"/>
</dbReference>
<evidence type="ECO:0000313" key="2">
    <source>
        <dbReference type="Proteomes" id="UP000035996"/>
    </source>
</evidence>
<gene>
    <name evidence="1" type="ORF">AB986_09740</name>
</gene>
<sequence>MTNFKVLEGKQVQINLKGPESKSGSLLSVKDDHLVLLSENGVIYYNLTHVKSITKNSTANSEQNHKKSYLKKGSFEDVLSAMHHKWVKINRGGPEHTEGVLVGLQDDHILLIKERELIHISMFHIKSVSVGE</sequence>
<evidence type="ECO:0008006" key="3">
    <source>
        <dbReference type="Google" id="ProtNLM"/>
    </source>
</evidence>
<organism evidence="1 2">
    <name type="scientific">Guptibacillus hwajinpoensis</name>
    <dbReference type="NCBI Taxonomy" id="208199"/>
    <lineage>
        <taxon>Bacteria</taxon>
        <taxon>Bacillati</taxon>
        <taxon>Bacillota</taxon>
        <taxon>Bacilli</taxon>
        <taxon>Bacillales</taxon>
        <taxon>Guptibacillaceae</taxon>
        <taxon>Guptibacillus</taxon>
    </lineage>
</organism>
<dbReference type="RefSeq" id="WP_048310623.1">
    <property type="nucleotide sequence ID" value="NZ_CP119526.1"/>
</dbReference>
<protein>
    <recommendedName>
        <fullName evidence="3">Spore coat protein</fullName>
    </recommendedName>
</protein>
<dbReference type="EMBL" id="LELK01000001">
    <property type="protein sequence ID" value="KMM39452.1"/>
    <property type="molecule type" value="Genomic_DNA"/>
</dbReference>
<accession>A0A0J6FYK0</accession>
<name>A0A0J6FYK0_9BACL</name>
<evidence type="ECO:0000313" key="1">
    <source>
        <dbReference type="EMBL" id="KMM39452.1"/>
    </source>
</evidence>
<keyword evidence="2" id="KW-1185">Reference proteome</keyword>
<dbReference type="PATRIC" id="fig|157733.3.peg.4253"/>
<dbReference type="STRING" id="157733.AB986_09740"/>
<dbReference type="AlphaFoldDB" id="A0A0J6FYK0"/>
<reference evidence="1" key="1">
    <citation type="submission" date="2015-06" db="EMBL/GenBank/DDBJ databases">
        <authorList>
            <person name="Liu B."/>
            <person name="Wang J."/>
            <person name="Zhu Y."/>
            <person name="Liu G."/>
            <person name="Chen Q."/>
            <person name="Zheng C."/>
            <person name="Che J."/>
            <person name="Ge C."/>
            <person name="Shi H."/>
            <person name="Pan Z."/>
            <person name="Liu X."/>
        </authorList>
    </citation>
    <scope>NUCLEOTIDE SEQUENCE [LARGE SCALE GENOMIC DNA]</scope>
    <source>
        <strain evidence="1">DSM 16346</strain>
    </source>
</reference>
<proteinExistence type="predicted"/>
<comment type="caution">
    <text evidence="1">The sequence shown here is derived from an EMBL/GenBank/DDBJ whole genome shotgun (WGS) entry which is preliminary data.</text>
</comment>
<dbReference type="OrthoDB" id="2452727at2"/>